<feature type="transmembrane region" description="Helical" evidence="6">
    <location>
        <begin position="53"/>
        <end position="73"/>
    </location>
</feature>
<feature type="transmembrane region" description="Helical" evidence="6">
    <location>
        <begin position="279"/>
        <end position="300"/>
    </location>
</feature>
<dbReference type="EMBL" id="SZPY01000001">
    <property type="protein sequence ID" value="TKI63716.1"/>
    <property type="molecule type" value="Genomic_DNA"/>
</dbReference>
<comment type="subcellular location">
    <subcellularLocation>
        <location evidence="1">Cell membrane</location>
        <topology evidence="1">Multi-pass membrane protein</topology>
    </subcellularLocation>
</comment>
<dbReference type="OrthoDB" id="512217at2"/>
<evidence type="ECO:0000256" key="4">
    <source>
        <dbReference type="ARBA" id="ARBA00022989"/>
    </source>
</evidence>
<dbReference type="RefSeq" id="WP_137064181.1">
    <property type="nucleotide sequence ID" value="NZ_CP040748.1"/>
</dbReference>
<feature type="transmembrane region" description="Helical" evidence="6">
    <location>
        <begin position="93"/>
        <end position="115"/>
    </location>
</feature>
<dbReference type="PANTHER" id="PTHR30250">
    <property type="entry name" value="PST FAMILY PREDICTED COLANIC ACID TRANSPORTER"/>
    <property type="match status" value="1"/>
</dbReference>
<sequence length="445" mass="46866">MGRHSSRLNSEQSARNRLLKAGLVASLVNGATALAVPLLSLPILLDVMGKEAYGLWVTVTTVTAIVAVFDLGVGNAALTQLASTSDAKERLRIIKAMYALAACIALVMLVGWAFVSLTIDVTAALGADEVPRAGTFTHIAMLSAICAMPASLIYKVQVGLGHQVSSYLTQAGAIGLFLVVLLVLHFSGAGSVEVAVAVVWVPVGVALVYTLLTLDLRALGSANLAGGPGDGRRSPVRRHLRMGLPIFAVTLLMLAATSFDPMLVGTTLGYDQVPDYSVPFRVFSAISAIAVMLSGPLWALNASALARGDVAWVRQKARAVSVGVGLVVAVMAGVCVAIGEPLIRVWLAGGVDYDPRVWALLAFTVTLQAAGGPWFMVQNSVARMRVQLFAYGALCLLIPAKYLALQQWGIMGLVSLGLLAQLCLLTPAALWGAKRVLRERENHHV</sequence>
<protein>
    <recommendedName>
        <fullName evidence="9">Polysaccharide biosynthesis protein</fullName>
    </recommendedName>
</protein>
<dbReference type="InterPro" id="IPR050833">
    <property type="entry name" value="Poly_Biosynth_Transport"/>
</dbReference>
<feature type="transmembrane region" description="Helical" evidence="6">
    <location>
        <begin position="194"/>
        <end position="214"/>
    </location>
</feature>
<evidence type="ECO:0000256" key="2">
    <source>
        <dbReference type="ARBA" id="ARBA00022475"/>
    </source>
</evidence>
<dbReference type="GO" id="GO:0005886">
    <property type="term" value="C:plasma membrane"/>
    <property type="evidence" value="ECO:0007669"/>
    <property type="project" value="UniProtKB-SubCell"/>
</dbReference>
<reference evidence="7 8" key="1">
    <citation type="submission" date="2019-04" db="EMBL/GenBank/DDBJ databases">
        <authorList>
            <person name="Dong K."/>
        </authorList>
    </citation>
    <scope>NUCLEOTIDE SEQUENCE [LARGE SCALE GENOMIC DNA]</scope>
    <source>
        <strain evidence="8">dk3543</strain>
    </source>
</reference>
<evidence type="ECO:0000313" key="8">
    <source>
        <dbReference type="Proteomes" id="UP000307808"/>
    </source>
</evidence>
<dbReference type="Pfam" id="PF01943">
    <property type="entry name" value="Polysacc_synt"/>
    <property type="match status" value="1"/>
</dbReference>
<comment type="caution">
    <text evidence="7">The sequence shown here is derived from an EMBL/GenBank/DDBJ whole genome shotgun (WGS) entry which is preliminary data.</text>
</comment>
<keyword evidence="8" id="KW-1185">Reference proteome</keyword>
<keyword evidence="4 6" id="KW-1133">Transmembrane helix</keyword>
<feature type="transmembrane region" description="Helical" evidence="6">
    <location>
        <begin position="242"/>
        <end position="259"/>
    </location>
</feature>
<evidence type="ECO:0000256" key="6">
    <source>
        <dbReference type="SAM" id="Phobius"/>
    </source>
</evidence>
<evidence type="ECO:0000256" key="1">
    <source>
        <dbReference type="ARBA" id="ARBA00004651"/>
    </source>
</evidence>
<keyword evidence="3 6" id="KW-0812">Transmembrane</keyword>
<feature type="transmembrane region" description="Helical" evidence="6">
    <location>
        <begin position="410"/>
        <end position="433"/>
    </location>
</feature>
<feature type="transmembrane region" description="Helical" evidence="6">
    <location>
        <begin position="359"/>
        <end position="376"/>
    </location>
</feature>
<keyword evidence="5 6" id="KW-0472">Membrane</keyword>
<evidence type="ECO:0000256" key="3">
    <source>
        <dbReference type="ARBA" id="ARBA00022692"/>
    </source>
</evidence>
<accession>A0A4U2YQL4</accession>
<dbReference type="AlphaFoldDB" id="A0A4U2YQL4"/>
<feature type="transmembrane region" description="Helical" evidence="6">
    <location>
        <begin position="166"/>
        <end position="188"/>
    </location>
</feature>
<feature type="transmembrane region" description="Helical" evidence="6">
    <location>
        <begin position="21"/>
        <end position="41"/>
    </location>
</feature>
<feature type="transmembrane region" description="Helical" evidence="6">
    <location>
        <begin position="135"/>
        <end position="154"/>
    </location>
</feature>
<evidence type="ECO:0000256" key="5">
    <source>
        <dbReference type="ARBA" id="ARBA00023136"/>
    </source>
</evidence>
<name>A0A4U2YQL4_9ACTN</name>
<dbReference type="PANTHER" id="PTHR30250:SF26">
    <property type="entry name" value="PSMA PROTEIN"/>
    <property type="match status" value="1"/>
</dbReference>
<feature type="transmembrane region" description="Helical" evidence="6">
    <location>
        <begin position="388"/>
        <end position="404"/>
    </location>
</feature>
<proteinExistence type="predicted"/>
<evidence type="ECO:0008006" key="9">
    <source>
        <dbReference type="Google" id="ProtNLM"/>
    </source>
</evidence>
<feature type="transmembrane region" description="Helical" evidence="6">
    <location>
        <begin position="320"/>
        <end position="339"/>
    </location>
</feature>
<organism evidence="7 8">
    <name type="scientific">Nocardioides jishulii</name>
    <dbReference type="NCBI Taxonomy" id="2575440"/>
    <lineage>
        <taxon>Bacteria</taxon>
        <taxon>Bacillati</taxon>
        <taxon>Actinomycetota</taxon>
        <taxon>Actinomycetes</taxon>
        <taxon>Propionibacteriales</taxon>
        <taxon>Nocardioidaceae</taxon>
        <taxon>Nocardioides</taxon>
    </lineage>
</organism>
<gene>
    <name evidence="7" type="ORF">FC770_00560</name>
</gene>
<keyword evidence="2" id="KW-1003">Cell membrane</keyword>
<evidence type="ECO:0000313" key="7">
    <source>
        <dbReference type="EMBL" id="TKI63716.1"/>
    </source>
</evidence>
<dbReference type="Proteomes" id="UP000307808">
    <property type="component" value="Unassembled WGS sequence"/>
</dbReference>
<dbReference type="InterPro" id="IPR002797">
    <property type="entry name" value="Polysacc_synth"/>
</dbReference>